<organism evidence="2 3">
    <name type="scientific">Armillaria luteobubalina</name>
    <dbReference type="NCBI Taxonomy" id="153913"/>
    <lineage>
        <taxon>Eukaryota</taxon>
        <taxon>Fungi</taxon>
        <taxon>Dikarya</taxon>
        <taxon>Basidiomycota</taxon>
        <taxon>Agaricomycotina</taxon>
        <taxon>Agaricomycetes</taxon>
        <taxon>Agaricomycetidae</taxon>
        <taxon>Agaricales</taxon>
        <taxon>Marasmiineae</taxon>
        <taxon>Physalacriaceae</taxon>
        <taxon>Armillaria</taxon>
    </lineage>
</organism>
<reference evidence="2" key="1">
    <citation type="submission" date="2023-06" db="EMBL/GenBank/DDBJ databases">
        <authorList>
            <consortium name="Lawrence Berkeley National Laboratory"/>
            <person name="Ahrendt S."/>
            <person name="Sahu N."/>
            <person name="Indic B."/>
            <person name="Wong-Bajracharya J."/>
            <person name="Merenyi Z."/>
            <person name="Ke H.-M."/>
            <person name="Monk M."/>
            <person name="Kocsube S."/>
            <person name="Drula E."/>
            <person name="Lipzen A."/>
            <person name="Balint B."/>
            <person name="Henrissat B."/>
            <person name="Andreopoulos B."/>
            <person name="Martin F.M."/>
            <person name="Harder C.B."/>
            <person name="Rigling D."/>
            <person name="Ford K.L."/>
            <person name="Foster G.D."/>
            <person name="Pangilinan J."/>
            <person name="Papanicolaou A."/>
            <person name="Barry K."/>
            <person name="LaButti K."/>
            <person name="Viragh M."/>
            <person name="Koriabine M."/>
            <person name="Yan M."/>
            <person name="Riley R."/>
            <person name="Champramary S."/>
            <person name="Plett K.L."/>
            <person name="Tsai I.J."/>
            <person name="Slot J."/>
            <person name="Sipos G."/>
            <person name="Plett J."/>
            <person name="Nagy L.G."/>
            <person name="Grigoriev I.V."/>
        </authorList>
    </citation>
    <scope>NUCLEOTIDE SEQUENCE</scope>
    <source>
        <strain evidence="2">HWK02</strain>
    </source>
</reference>
<protein>
    <submittedName>
        <fullName evidence="2">Uncharacterized protein</fullName>
    </submittedName>
</protein>
<sequence>MAQPGIGSGLLGGGGGGGEPLEMEREISLTNVTGDPKQEKKLGSFVSAPLTKSSRRAEIPTLALLSRNFLCTAQAVLYGDLDIHDARNHQTPWIFSPTWRDLTASLMHTHTLRVPASPSTHPDARVSHITRALPHGYPLVLCRSSFDLPLDCNISTSGAHAPLRGQTNEPSSLRVPIMRRPGQGRYPVLGKGRYDSREWKQGNDLRVYMSNLDILVLHPRLSERIWLLTNPNQYHEPEIISPEMRPRE</sequence>
<dbReference type="AlphaFoldDB" id="A0AA39UF04"/>
<dbReference type="Proteomes" id="UP001175228">
    <property type="component" value="Unassembled WGS sequence"/>
</dbReference>
<dbReference type="EMBL" id="JAUEPU010000045">
    <property type="protein sequence ID" value="KAK0486762.1"/>
    <property type="molecule type" value="Genomic_DNA"/>
</dbReference>
<proteinExistence type="predicted"/>
<evidence type="ECO:0000313" key="3">
    <source>
        <dbReference type="Proteomes" id="UP001175228"/>
    </source>
</evidence>
<evidence type="ECO:0000313" key="2">
    <source>
        <dbReference type="EMBL" id="KAK0486762.1"/>
    </source>
</evidence>
<keyword evidence="3" id="KW-1185">Reference proteome</keyword>
<feature type="region of interest" description="Disordered" evidence="1">
    <location>
        <begin position="1"/>
        <end position="21"/>
    </location>
</feature>
<name>A0AA39UF04_9AGAR</name>
<gene>
    <name evidence="2" type="ORF">EDD18DRAFT_1425303</name>
</gene>
<accession>A0AA39UF04</accession>
<evidence type="ECO:0000256" key="1">
    <source>
        <dbReference type="SAM" id="MobiDB-lite"/>
    </source>
</evidence>
<comment type="caution">
    <text evidence="2">The sequence shown here is derived from an EMBL/GenBank/DDBJ whole genome shotgun (WGS) entry which is preliminary data.</text>
</comment>
<feature type="compositionally biased region" description="Gly residues" evidence="1">
    <location>
        <begin position="1"/>
        <end position="19"/>
    </location>
</feature>